<evidence type="ECO:0000313" key="2">
    <source>
        <dbReference type="Proteomes" id="UP000276133"/>
    </source>
</evidence>
<sequence length="157" mass="17592">MIKSAIVRLACDLFDMNKSNAFWSSSFISKCWSHSLVSVWDSSKSESDWAPSASLRLNLRTFLAAKGCSASSIWSWSSHCCWRAWARILALIFSSTYSSSSSRLLFGLASWLHLDLAILRDSIWSPSAIFEPMGSALCRDAPKCILKCFTCYKILDI</sequence>
<dbReference type="AlphaFoldDB" id="A0A3M7S5J0"/>
<accession>A0A3M7S5J0</accession>
<keyword evidence="2" id="KW-1185">Reference proteome</keyword>
<name>A0A3M7S5J0_BRAPC</name>
<dbReference type="Proteomes" id="UP000276133">
    <property type="component" value="Unassembled WGS sequence"/>
</dbReference>
<comment type="caution">
    <text evidence="1">The sequence shown here is derived from an EMBL/GenBank/DDBJ whole genome shotgun (WGS) entry which is preliminary data.</text>
</comment>
<dbReference type="EMBL" id="REGN01002024">
    <property type="protein sequence ID" value="RNA30907.1"/>
    <property type="molecule type" value="Genomic_DNA"/>
</dbReference>
<protein>
    <submittedName>
        <fullName evidence="1">Uncharacterized protein</fullName>
    </submittedName>
</protein>
<gene>
    <name evidence="1" type="ORF">BpHYR1_017138</name>
</gene>
<evidence type="ECO:0000313" key="1">
    <source>
        <dbReference type="EMBL" id="RNA30907.1"/>
    </source>
</evidence>
<organism evidence="1 2">
    <name type="scientific">Brachionus plicatilis</name>
    <name type="common">Marine rotifer</name>
    <name type="synonym">Brachionus muelleri</name>
    <dbReference type="NCBI Taxonomy" id="10195"/>
    <lineage>
        <taxon>Eukaryota</taxon>
        <taxon>Metazoa</taxon>
        <taxon>Spiralia</taxon>
        <taxon>Gnathifera</taxon>
        <taxon>Rotifera</taxon>
        <taxon>Eurotatoria</taxon>
        <taxon>Monogononta</taxon>
        <taxon>Pseudotrocha</taxon>
        <taxon>Ploima</taxon>
        <taxon>Brachionidae</taxon>
        <taxon>Brachionus</taxon>
    </lineage>
</organism>
<reference evidence="1 2" key="1">
    <citation type="journal article" date="2018" name="Sci. Rep.">
        <title>Genomic signatures of local adaptation to the degree of environmental predictability in rotifers.</title>
        <authorList>
            <person name="Franch-Gras L."/>
            <person name="Hahn C."/>
            <person name="Garcia-Roger E.M."/>
            <person name="Carmona M.J."/>
            <person name="Serra M."/>
            <person name="Gomez A."/>
        </authorList>
    </citation>
    <scope>NUCLEOTIDE SEQUENCE [LARGE SCALE GENOMIC DNA]</scope>
    <source>
        <strain evidence="1">HYR1</strain>
    </source>
</reference>
<proteinExistence type="predicted"/>